<dbReference type="Pfam" id="PF16092">
    <property type="entry name" value="CFAP61_N"/>
    <property type="match status" value="1"/>
</dbReference>
<dbReference type="HOGENOM" id="CLU_241552_0_0_1"/>
<dbReference type="InterPro" id="IPR006259">
    <property type="entry name" value="Adenyl_kin_sub"/>
</dbReference>
<dbReference type="GO" id="GO:0016491">
    <property type="term" value="F:oxidoreductase activity"/>
    <property type="evidence" value="ECO:0007669"/>
    <property type="project" value="InterPro"/>
</dbReference>
<dbReference type="InterPro" id="IPR056299">
    <property type="entry name" value="CFAP61_dimer"/>
</dbReference>
<organism evidence="8">
    <name type="scientific">Albugo laibachii Nc14</name>
    <dbReference type="NCBI Taxonomy" id="890382"/>
    <lineage>
        <taxon>Eukaryota</taxon>
        <taxon>Sar</taxon>
        <taxon>Stramenopiles</taxon>
        <taxon>Oomycota</taxon>
        <taxon>Peronosporomycetes</taxon>
        <taxon>Albuginales</taxon>
        <taxon>Albuginaceae</taxon>
        <taxon>Albugo</taxon>
    </lineage>
</organism>
<dbReference type="GO" id="GO:0004017">
    <property type="term" value="F:AMP kinase activity"/>
    <property type="evidence" value="ECO:0007669"/>
    <property type="project" value="InterPro"/>
</dbReference>
<dbReference type="SUPFAM" id="SSF57774">
    <property type="entry name" value="Microbial and mitochondrial ADK, insert 'zinc finger' domain"/>
    <property type="match status" value="1"/>
</dbReference>
<dbReference type="InterPro" id="IPR036193">
    <property type="entry name" value="ADK_active_lid_dom_sf"/>
</dbReference>
<sequence>MFSLNQALITRYMLKVVSTLFLTYFARKKCPSTLKAPILRQFLRVAFQTLPTIQQIYFMLPSGQDLGSHEPMLASTFCPCNISEAEDALGDFELREVARDSVLPSIRVRQANVEDCDDLEVVFRSQNEKILLQFGDYYLASLISNQSDHEVSFVAEATDTNLVVGLLSLTSNVDTEDLNKSFDLTAYQKSFEEEDFGMLPLKILIIGSPASGKGTQCKHLVEAFDLVYLSTSDMLRKAIQERSDLGEQARASMDFGDPVPHFIISQLILERIQRRDCQTHGWLLDGYPLTFAQAECMMIHGIFPDLIVHLNVPDEQVTERTAGRRTDPLTETVYHLESNPPSDPLVLSRLVQLTEDREDVFQARLTDFHQQSRQIIECFTAFGANLLSSDAFKALRGSPAKVVNVNGYGNEVQIAETIAEIVDSVKQSQQYLNCINKNSLPPPRIVIMGAPASGKGTQCELLVEQFQVIHLSTGDILRASILANEPLGTQAKAYMDAGSLVPDSLIVDVILERVRQPDCITRGWLLDGFPRTEEQAKAMIKKNIVPNFVFVLQVPDDQVVRRIAGRRVDPVTGRTYHVEFNPPTDEKVAARIIQRSDDTETTIRCRLETYHQHVKSVLEFFRNLESDSLSIVTADGMLSAREIELTFSAALFSQMHFLLDEMQTRWRNLASLSVNDFGSSFFAISMLCIDSKYDTCCLQLLQRGFEAFPTKNYALLTLPSTCLEPSILSLFTIIPTKSESATSVLYLLSREMLSYFSPFCSPNTFSMSISLERYSTTELDTLTDKSIVPSSALLAPFVQTLDPFARASIYEELVSIKEDMDMIIADGPSNVLFLIVANLGDQTTCIGYLSLTRRGLSERFNASDLKENFSLDPMLLSARYYRIASMDQLVLSQFLLKPIYAKCTSFIMQEAMRICRKTCFFYPVYGYDVLKSKLMNDSREILFREFPFASPRRRIQSPEELNDKVAEKSMDAFGLIVMTKRLLSERKVIVNHRIVVVGVSDTSIAMLEKLMTIPYLRFASITLVSTNGLEVAEQPISCANLARRSLFTRSQVARLFLDRFVHVIRNKVVRIDRVSKALLLSDLSKIPYDSLILTTGLQDQTCHALGYSSTLDEERYMAPNIPSGVFTLNDVACVRSLKEFLVKEATIQRFIVFGMSWLAIEVLQKLLETEILGSNITHVAPNPLASKFEDIKVRIELEKQLKMKQIATIYNKKIEKLILMDETRELRGVQLIDTLKPSDNSEKSPRPQSEISVFVECDVLICCPDSEVDFDIFRAIHDSGLVYDGRLVVNSDLCTSDSSIFAAGPIARFSRRFTGLKSMQHYNSKECGQLMANALRDRLDPLAVKVVAPEPPSTKTRRSTLKEGIRMPLTMRMPVVKIARVLGNQLLVEISAPQLMNALQLQSFPTEYFSSESASRERGQIIRYVNLMTDSLGFVQRLVYLGNDAALECQNLECFVGLHESYLNSMKESYTNGYVRDWIQFLREKWAVALLYDQFNDLQQALRALLEKEDTMQPLIQAMLQVYHQTKDLNAVEKLVKECVGRAGKNLQPSTKNMLESRVMTFISDHREILDMYFVPKRKTT</sequence>
<dbReference type="InterPro" id="IPR038884">
    <property type="entry name" value="CFAP61"/>
</dbReference>
<dbReference type="Gene3D" id="3.50.50.60">
    <property type="entry name" value="FAD/NAD(P)-binding domain"/>
    <property type="match status" value="2"/>
</dbReference>
<gene>
    <name evidence="8" type="primary">AlNc14C71G4897</name>
    <name evidence="8" type="ORF">ALNC14_056080</name>
</gene>
<protein>
    <submittedName>
        <fullName evidence="8">Adenylate kinase putative</fullName>
    </submittedName>
</protein>
<feature type="domain" description="CFAP61 dimerisation" evidence="7">
    <location>
        <begin position="1370"/>
        <end position="1490"/>
    </location>
</feature>
<evidence type="ECO:0000256" key="1">
    <source>
        <dbReference type="ARBA" id="ARBA00007220"/>
    </source>
</evidence>
<dbReference type="CDD" id="cd01428">
    <property type="entry name" value="ADK"/>
    <property type="match status" value="2"/>
</dbReference>
<dbReference type="Pfam" id="PF07992">
    <property type="entry name" value="Pyr_redox_2"/>
    <property type="match status" value="1"/>
</dbReference>
<dbReference type="InterPro" id="IPR033690">
    <property type="entry name" value="Adenylat_kinase_CS"/>
</dbReference>
<dbReference type="InterPro" id="IPR032151">
    <property type="entry name" value="CFAP61_N"/>
</dbReference>
<dbReference type="SUPFAM" id="SSF52540">
    <property type="entry name" value="P-loop containing nucleoside triphosphate hydrolases"/>
    <property type="match status" value="2"/>
</dbReference>
<reference evidence="8" key="1">
    <citation type="journal article" date="2011" name="PLoS Biol.">
        <title>Gene gain and loss during evolution of obligate parasitism in the white rust pathogen of Arabidopsis thaliana.</title>
        <authorList>
            <person name="Kemen E."/>
            <person name="Gardiner A."/>
            <person name="Schultz-Larsen T."/>
            <person name="Kemen A.C."/>
            <person name="Balmuth A.L."/>
            <person name="Robert-Seilaniantz A."/>
            <person name="Bailey K."/>
            <person name="Holub E."/>
            <person name="Studholme D.J."/>
            <person name="Maclean D."/>
            <person name="Jones J.D."/>
        </authorList>
    </citation>
    <scope>NUCLEOTIDE SEQUENCE</scope>
</reference>
<dbReference type="PRINTS" id="PR00094">
    <property type="entry name" value="ADENYLTKNASE"/>
</dbReference>
<evidence type="ECO:0000256" key="3">
    <source>
        <dbReference type="ARBA" id="ARBA00022741"/>
    </source>
</evidence>
<dbReference type="InterPro" id="IPR000850">
    <property type="entry name" value="Adenylat/UMP-CMP_kin"/>
</dbReference>
<reference evidence="8" key="2">
    <citation type="submission" date="2011-02" db="EMBL/GenBank/DDBJ databases">
        <authorList>
            <person name="MacLean D."/>
        </authorList>
    </citation>
    <scope>NUCLEOTIDE SEQUENCE</scope>
</reference>
<evidence type="ECO:0000259" key="6">
    <source>
        <dbReference type="Pfam" id="PF16092"/>
    </source>
</evidence>
<dbReference type="PROSITE" id="PS00113">
    <property type="entry name" value="ADENYLATE_KINASE"/>
    <property type="match status" value="1"/>
</dbReference>
<accession>F0WE36</accession>
<evidence type="ECO:0000313" key="8">
    <source>
        <dbReference type="EMBL" id="CCA19465.1"/>
    </source>
</evidence>
<dbReference type="EMBL" id="FR824116">
    <property type="protein sequence ID" value="CCA19465.1"/>
    <property type="molecule type" value="Genomic_DNA"/>
</dbReference>
<proteinExistence type="inferred from homology"/>
<keyword evidence="2" id="KW-0808">Transferase</keyword>
<dbReference type="NCBIfam" id="TIGR01351">
    <property type="entry name" value="adk"/>
    <property type="match status" value="1"/>
</dbReference>
<evidence type="ECO:0000256" key="4">
    <source>
        <dbReference type="ARBA" id="ARBA00022777"/>
    </source>
</evidence>
<comment type="similarity">
    <text evidence="1">Belongs to the adenylate kinase family.</text>
</comment>
<dbReference type="GO" id="GO:0005524">
    <property type="term" value="F:ATP binding"/>
    <property type="evidence" value="ECO:0007669"/>
    <property type="project" value="InterPro"/>
</dbReference>
<feature type="domain" description="FAD/NAD(P)-binding" evidence="5">
    <location>
        <begin position="1061"/>
        <end position="1313"/>
    </location>
</feature>
<dbReference type="InterPro" id="IPR023753">
    <property type="entry name" value="FAD/NAD-binding_dom"/>
</dbReference>
<dbReference type="PANTHER" id="PTHR21178:SF8">
    <property type="entry name" value="CILIA- AND FLAGELLA-ASSOCIATED PROTEIN 61"/>
    <property type="match status" value="1"/>
</dbReference>
<dbReference type="Pfam" id="PF00406">
    <property type="entry name" value="ADK"/>
    <property type="match status" value="2"/>
</dbReference>
<dbReference type="InterPro" id="IPR036188">
    <property type="entry name" value="FAD/NAD-bd_sf"/>
</dbReference>
<dbReference type="HAMAP" id="MF_00235">
    <property type="entry name" value="Adenylate_kinase_Adk"/>
    <property type="match status" value="2"/>
</dbReference>
<dbReference type="Pfam" id="PF23150">
    <property type="entry name" value="CFAP61_dimer"/>
    <property type="match status" value="1"/>
</dbReference>
<dbReference type="PANTHER" id="PTHR21178">
    <property type="entry name" value="CILIA- AND FLAGELLA-ASSOCIATED PROTEIN 61"/>
    <property type="match status" value="1"/>
</dbReference>
<evidence type="ECO:0000256" key="2">
    <source>
        <dbReference type="ARBA" id="ARBA00022679"/>
    </source>
</evidence>
<keyword evidence="4 8" id="KW-0418">Kinase</keyword>
<name>F0WE36_9STRA</name>
<dbReference type="SUPFAM" id="SSF51905">
    <property type="entry name" value="FAD/NAD(P)-binding domain"/>
    <property type="match status" value="1"/>
</dbReference>
<keyword evidence="3" id="KW-0547">Nucleotide-binding</keyword>
<feature type="domain" description="Cilia- and flagella-associated protein 61 N-terminal" evidence="6">
    <location>
        <begin position="14"/>
        <end position="189"/>
    </location>
</feature>
<dbReference type="Gene3D" id="3.40.50.300">
    <property type="entry name" value="P-loop containing nucleotide triphosphate hydrolases"/>
    <property type="match status" value="2"/>
</dbReference>
<evidence type="ECO:0000259" key="5">
    <source>
        <dbReference type="Pfam" id="PF07992"/>
    </source>
</evidence>
<evidence type="ECO:0000259" key="7">
    <source>
        <dbReference type="Pfam" id="PF23150"/>
    </source>
</evidence>
<dbReference type="InterPro" id="IPR027417">
    <property type="entry name" value="P-loop_NTPase"/>
</dbReference>